<name>A0ABD3FS04_9STRA</name>
<keyword evidence="2" id="KW-1185">Reference proteome</keyword>
<protein>
    <recommendedName>
        <fullName evidence="3">PiggyBac transposable element-derived protein domain-containing protein</fullName>
    </recommendedName>
</protein>
<gene>
    <name evidence="1" type="ORF">V7S43_005546</name>
</gene>
<proteinExistence type="predicted"/>
<accession>A0ABD3FS04</accession>
<dbReference type="AlphaFoldDB" id="A0ABD3FS04"/>
<dbReference type="EMBL" id="JBIMZQ010000009">
    <property type="protein sequence ID" value="KAL3669162.1"/>
    <property type="molecule type" value="Genomic_DNA"/>
</dbReference>
<evidence type="ECO:0000313" key="1">
    <source>
        <dbReference type="EMBL" id="KAL3669162.1"/>
    </source>
</evidence>
<dbReference type="Proteomes" id="UP001632037">
    <property type="component" value="Unassembled WGS sequence"/>
</dbReference>
<evidence type="ECO:0008006" key="3">
    <source>
        <dbReference type="Google" id="ProtNLM"/>
    </source>
</evidence>
<evidence type="ECO:0000313" key="2">
    <source>
        <dbReference type="Proteomes" id="UP001632037"/>
    </source>
</evidence>
<reference evidence="1 2" key="1">
    <citation type="submission" date="2024-09" db="EMBL/GenBank/DDBJ databases">
        <title>Genome sequencing and assembly of Phytophthora oleae, isolate VK10A, causative agent of rot of olive drupes.</title>
        <authorList>
            <person name="Conti Taguali S."/>
            <person name="Riolo M."/>
            <person name="La Spada F."/>
            <person name="Cacciola S.O."/>
            <person name="Dionisio G."/>
        </authorList>
    </citation>
    <scope>NUCLEOTIDE SEQUENCE [LARGE SCALE GENOMIC DNA]</scope>
    <source>
        <strain evidence="1 2">VK10A</strain>
    </source>
</reference>
<organism evidence="1 2">
    <name type="scientific">Phytophthora oleae</name>
    <dbReference type="NCBI Taxonomy" id="2107226"/>
    <lineage>
        <taxon>Eukaryota</taxon>
        <taxon>Sar</taxon>
        <taxon>Stramenopiles</taxon>
        <taxon>Oomycota</taxon>
        <taxon>Peronosporomycetes</taxon>
        <taxon>Peronosporales</taxon>
        <taxon>Peronosporaceae</taxon>
        <taxon>Phytophthora</taxon>
    </lineage>
</organism>
<comment type="caution">
    <text evidence="1">The sequence shown here is derived from an EMBL/GenBank/DDBJ whole genome shotgun (WGS) entry which is preliminary data.</text>
</comment>
<sequence length="84" mass="9588">METNKYAAVKNIKITKLFSLEELMVSFGIMFYMTLTDKGEYANYWGRQTEDAIFGSSYSGGASVFVLTQARRLNAIQRHVSDLY</sequence>